<dbReference type="GO" id="GO:0016878">
    <property type="term" value="F:acid-thiol ligase activity"/>
    <property type="evidence" value="ECO:0007669"/>
    <property type="project" value="UniProtKB-ARBA"/>
</dbReference>
<feature type="domain" description="AMP-binding enzyme C-terminal" evidence="2">
    <location>
        <begin position="494"/>
        <end position="569"/>
    </location>
</feature>
<dbReference type="InterPro" id="IPR050237">
    <property type="entry name" value="ATP-dep_AMP-bd_enzyme"/>
</dbReference>
<dbReference type="AlphaFoldDB" id="A0A4Z0C768"/>
<dbReference type="EMBL" id="SMLM01000001">
    <property type="protein sequence ID" value="TFZ05925.1"/>
    <property type="molecule type" value="Genomic_DNA"/>
</dbReference>
<evidence type="ECO:0000259" key="1">
    <source>
        <dbReference type="Pfam" id="PF00501"/>
    </source>
</evidence>
<dbReference type="PANTHER" id="PTHR43767">
    <property type="entry name" value="LONG-CHAIN-FATTY-ACID--COA LIGASE"/>
    <property type="match status" value="1"/>
</dbReference>
<dbReference type="RefSeq" id="WP_135262010.1">
    <property type="nucleotide sequence ID" value="NZ_SMLM01000001.1"/>
</dbReference>
<sequence length="636" mass="67513">MKIDINLAGGLDTIEAVESHPWRHEIPATDTYGMLAAAERAYGERTALRFIMGGEPDAPDFSWTYRQLLQQVTCTANAFHASGANPASPVSILLPNLPETHFALWGAQAASVASPINPLLDIEHIEALVRATGSQTLVTLGPLPGSELWDKAVALVERTGSIKTVYVVDPRRYLPPAMQPAVAAFRAAAPAIRRAGVQSLDFHDAIAGQPASRLVSARAIRETDACAYFHTGGTTGAPKVAVHTHLNETFTAWACTVANRSVQPGDVTLCGLPLFHVNGAIVTGLAAFHRGMEVVMLTPQGYRGPGVILNFWKFVERFKARSFSGVPTLYASLLEVPIAGVRIDSLRHGLCGAAPMPRELVERFERLTGVVITEGYGLTEGGCVSSSNPLDGLRKPGSVGVRIPFQQIRIVRVDGEGRWTGDCAAGETGVVALRGPNIFPGYLGSTHNEGLWVEPGWINSGDLGHLDEDGYLFITGRAKDLIIRGGHNLDPALIEAGLASHPAVALAAAVGQPDARVGELPVAFVSLRPGCTATAEELMDHARATVPERAAVPVRIEVLEFLPTTAVGKLSKLALRLRAVDHVYAGVLASAGVPGSVASRHDARRGIVAAVSCAPEARALLQERFATFPVPVEFVA</sequence>
<dbReference type="Gene3D" id="3.40.50.12780">
    <property type="entry name" value="N-terminal domain of ligase-like"/>
    <property type="match status" value="1"/>
</dbReference>
<evidence type="ECO:0000313" key="3">
    <source>
        <dbReference type="EMBL" id="TFZ05925.1"/>
    </source>
</evidence>
<dbReference type="InterPro" id="IPR025110">
    <property type="entry name" value="AMP-bd_C"/>
</dbReference>
<dbReference type="Pfam" id="PF13193">
    <property type="entry name" value="AMP-binding_C"/>
    <property type="match status" value="1"/>
</dbReference>
<dbReference type="InterPro" id="IPR042099">
    <property type="entry name" value="ANL_N_sf"/>
</dbReference>
<accession>A0A4Z0C768</accession>
<dbReference type="PROSITE" id="PS00455">
    <property type="entry name" value="AMP_BINDING"/>
    <property type="match status" value="1"/>
</dbReference>
<evidence type="ECO:0000313" key="4">
    <source>
        <dbReference type="Proteomes" id="UP000298180"/>
    </source>
</evidence>
<protein>
    <submittedName>
        <fullName evidence="3">Acyl-CoA synthetase</fullName>
    </submittedName>
</protein>
<organism evidence="3 4">
    <name type="scientific">Ramlibacter henchirensis</name>
    <dbReference type="NCBI Taxonomy" id="204072"/>
    <lineage>
        <taxon>Bacteria</taxon>
        <taxon>Pseudomonadati</taxon>
        <taxon>Pseudomonadota</taxon>
        <taxon>Betaproteobacteria</taxon>
        <taxon>Burkholderiales</taxon>
        <taxon>Comamonadaceae</taxon>
        <taxon>Ramlibacter</taxon>
    </lineage>
</organism>
<reference evidence="3 4" key="1">
    <citation type="submission" date="2019-03" db="EMBL/GenBank/DDBJ databases">
        <title>Ramlibacter henchirensis DSM 14656, whole genome shotgun sequence.</title>
        <authorList>
            <person name="Zhang X."/>
            <person name="Feng G."/>
            <person name="Zhu H."/>
        </authorList>
    </citation>
    <scope>NUCLEOTIDE SEQUENCE [LARGE SCALE GENOMIC DNA]</scope>
    <source>
        <strain evidence="3 4">DSM 14656</strain>
    </source>
</reference>
<dbReference type="Gene3D" id="3.30.300.30">
    <property type="match status" value="1"/>
</dbReference>
<dbReference type="InterPro" id="IPR045851">
    <property type="entry name" value="AMP-bd_C_sf"/>
</dbReference>
<dbReference type="OrthoDB" id="9766486at2"/>
<dbReference type="InterPro" id="IPR000873">
    <property type="entry name" value="AMP-dep_synth/lig_dom"/>
</dbReference>
<keyword evidence="4" id="KW-1185">Reference proteome</keyword>
<proteinExistence type="predicted"/>
<dbReference type="Pfam" id="PF00501">
    <property type="entry name" value="AMP-binding"/>
    <property type="match status" value="1"/>
</dbReference>
<feature type="domain" description="AMP-dependent synthetase/ligase" evidence="1">
    <location>
        <begin position="39"/>
        <end position="443"/>
    </location>
</feature>
<dbReference type="PANTHER" id="PTHR43767:SF1">
    <property type="entry name" value="NONRIBOSOMAL PEPTIDE SYNTHASE PES1 (EUROFUNG)-RELATED"/>
    <property type="match status" value="1"/>
</dbReference>
<dbReference type="Proteomes" id="UP000298180">
    <property type="component" value="Unassembled WGS sequence"/>
</dbReference>
<name>A0A4Z0C768_9BURK</name>
<dbReference type="InterPro" id="IPR020845">
    <property type="entry name" value="AMP-binding_CS"/>
</dbReference>
<dbReference type="NCBIfam" id="NF005714">
    <property type="entry name" value="PRK07529.1"/>
    <property type="match status" value="1"/>
</dbReference>
<comment type="caution">
    <text evidence="3">The sequence shown here is derived from an EMBL/GenBank/DDBJ whole genome shotgun (WGS) entry which is preliminary data.</text>
</comment>
<evidence type="ECO:0000259" key="2">
    <source>
        <dbReference type="Pfam" id="PF13193"/>
    </source>
</evidence>
<dbReference type="SUPFAM" id="SSF56801">
    <property type="entry name" value="Acetyl-CoA synthetase-like"/>
    <property type="match status" value="1"/>
</dbReference>
<gene>
    <name evidence="3" type="ORF">EZ313_04540</name>
</gene>